<sequence>MPVGTQGVIKAIDPKILDDLNAQIVLSNAYHLYLRPGHNLIYRSGSLHNFMNWKNSILTDSGGFQVFSLARLNNISDDGVKFQSHLDGSSHFFNPELSMEIQQHLGSDIIMAFDECPPGQANKSDVQNAVKRTALWINRCQKYLENNKFLYDWMQTLFPIVQGGIYSDLRKESTQELIPFSSCGMAIGGLAVGEEKSAMFDTVSLMDELLPKRQPRYLMGVGRPTDLVRSVRNGMDMFDCVLPTRNARNGQFFTSKGIINIGNKLHKESFKSLDPNCHCYTCKNFTLAYLRHLYNIKEMLAFRLGTIHNLTYYMSLMKTIRKKIESGVFFSWSNEYLNQMDSYKGM</sequence>
<dbReference type="InterPro" id="IPR036511">
    <property type="entry name" value="TGT-like_sf"/>
</dbReference>
<dbReference type="GO" id="GO:0046872">
    <property type="term" value="F:metal ion binding"/>
    <property type="evidence" value="ECO:0007669"/>
    <property type="project" value="UniProtKB-KW"/>
</dbReference>
<dbReference type="AlphaFoldDB" id="A0A382DBA0"/>
<keyword evidence="3" id="KW-0819">tRNA processing</keyword>
<proteinExistence type="inferred from homology"/>
<dbReference type="Pfam" id="PF01702">
    <property type="entry name" value="TGT"/>
    <property type="match status" value="1"/>
</dbReference>
<dbReference type="GO" id="GO:0005829">
    <property type="term" value="C:cytosol"/>
    <property type="evidence" value="ECO:0007669"/>
    <property type="project" value="TreeGrafter"/>
</dbReference>
<keyword evidence="2" id="KW-0808">Transferase</keyword>
<feature type="domain" description="tRNA-guanine(15) transglycosylase-like" evidence="7">
    <location>
        <begin position="1"/>
        <end position="340"/>
    </location>
</feature>
<keyword evidence="1" id="KW-0328">Glycosyltransferase</keyword>
<protein>
    <recommendedName>
        <fullName evidence="6">tRNA-guanosine(34) queuine transglycosylase</fullName>
        <ecNumber evidence="6">2.4.2.64</ecNumber>
    </recommendedName>
</protein>
<dbReference type="NCBIfam" id="TIGR00430">
    <property type="entry name" value="Q_tRNA_tgt"/>
    <property type="match status" value="1"/>
</dbReference>
<dbReference type="HAMAP" id="MF_00168">
    <property type="entry name" value="Q_tRNA_Tgt"/>
    <property type="match status" value="1"/>
</dbReference>
<dbReference type="NCBIfam" id="TIGR00449">
    <property type="entry name" value="tgt_general"/>
    <property type="match status" value="1"/>
</dbReference>
<evidence type="ECO:0000313" key="8">
    <source>
        <dbReference type="EMBL" id="SVB35776.1"/>
    </source>
</evidence>
<evidence type="ECO:0000259" key="7">
    <source>
        <dbReference type="Pfam" id="PF01702"/>
    </source>
</evidence>
<dbReference type="PROSITE" id="PS00019">
    <property type="entry name" value="ACTININ_1"/>
    <property type="match status" value="1"/>
</dbReference>
<dbReference type="GO" id="GO:0006400">
    <property type="term" value="P:tRNA modification"/>
    <property type="evidence" value="ECO:0007669"/>
    <property type="project" value="InterPro"/>
</dbReference>
<dbReference type="PANTHER" id="PTHR43530">
    <property type="entry name" value="QUEUINE TRNA-RIBOSYLTRANSFERASE CATALYTIC SUBUNIT 1"/>
    <property type="match status" value="1"/>
</dbReference>
<evidence type="ECO:0000256" key="6">
    <source>
        <dbReference type="ARBA" id="ARBA00024223"/>
    </source>
</evidence>
<organism evidence="8">
    <name type="scientific">marine metagenome</name>
    <dbReference type="NCBI Taxonomy" id="408172"/>
    <lineage>
        <taxon>unclassified sequences</taxon>
        <taxon>metagenomes</taxon>
        <taxon>ecological metagenomes</taxon>
    </lineage>
</organism>
<dbReference type="GO" id="GO:0008479">
    <property type="term" value="F:tRNA-guanosine(34) queuine transglycosylase activity"/>
    <property type="evidence" value="ECO:0007669"/>
    <property type="project" value="UniProtKB-EC"/>
</dbReference>
<dbReference type="InterPro" id="IPR001589">
    <property type="entry name" value="Actinin_actin-bd_CS"/>
</dbReference>
<gene>
    <name evidence="8" type="ORF">METZ01_LOCUS188630</name>
</gene>
<evidence type="ECO:0000256" key="1">
    <source>
        <dbReference type="ARBA" id="ARBA00022676"/>
    </source>
</evidence>
<evidence type="ECO:0000256" key="3">
    <source>
        <dbReference type="ARBA" id="ARBA00022694"/>
    </source>
</evidence>
<evidence type="ECO:0000256" key="2">
    <source>
        <dbReference type="ARBA" id="ARBA00022679"/>
    </source>
</evidence>
<dbReference type="Gene3D" id="3.20.20.105">
    <property type="entry name" value="Queuine tRNA-ribosyltransferase-like"/>
    <property type="match status" value="1"/>
</dbReference>
<dbReference type="PANTHER" id="PTHR43530:SF1">
    <property type="entry name" value="QUEUINE TRNA-RIBOSYLTRANSFERASE CATALYTIC SUBUNIT 1"/>
    <property type="match status" value="1"/>
</dbReference>
<evidence type="ECO:0000256" key="5">
    <source>
        <dbReference type="ARBA" id="ARBA00022833"/>
    </source>
</evidence>
<evidence type="ECO:0000256" key="4">
    <source>
        <dbReference type="ARBA" id="ARBA00022723"/>
    </source>
</evidence>
<dbReference type="SUPFAM" id="SSF51713">
    <property type="entry name" value="tRNA-guanine transglycosylase"/>
    <property type="match status" value="1"/>
</dbReference>
<keyword evidence="5" id="KW-0862">Zinc</keyword>
<dbReference type="InterPro" id="IPR002616">
    <property type="entry name" value="tRNA_ribo_trans-like"/>
</dbReference>
<accession>A0A382DBA0</accession>
<dbReference type="InterPro" id="IPR004803">
    <property type="entry name" value="TGT"/>
</dbReference>
<name>A0A382DBA0_9ZZZZ</name>
<dbReference type="EC" id="2.4.2.64" evidence="6"/>
<dbReference type="EMBL" id="UINC01038572">
    <property type="protein sequence ID" value="SVB35776.1"/>
    <property type="molecule type" value="Genomic_DNA"/>
</dbReference>
<reference evidence="8" key="1">
    <citation type="submission" date="2018-05" db="EMBL/GenBank/DDBJ databases">
        <authorList>
            <person name="Lanie J.A."/>
            <person name="Ng W.-L."/>
            <person name="Kazmierczak K.M."/>
            <person name="Andrzejewski T.M."/>
            <person name="Davidsen T.M."/>
            <person name="Wayne K.J."/>
            <person name="Tettelin H."/>
            <person name="Glass J.I."/>
            <person name="Rusch D."/>
            <person name="Podicherti R."/>
            <person name="Tsui H.-C.T."/>
            <person name="Winkler M.E."/>
        </authorList>
    </citation>
    <scope>NUCLEOTIDE SEQUENCE</scope>
</reference>
<keyword evidence="4" id="KW-0479">Metal-binding</keyword>